<protein>
    <submittedName>
        <fullName evidence="1">Uncharacterized protein</fullName>
    </submittedName>
</protein>
<accession>A0A6B1I4I2</accession>
<name>A0A6B1I4I2_9EURY</name>
<organism evidence="1 2">
    <name type="scientific">Halorubrum distributum</name>
    <dbReference type="NCBI Taxonomy" id="29283"/>
    <lineage>
        <taxon>Archaea</taxon>
        <taxon>Methanobacteriati</taxon>
        <taxon>Methanobacteriota</taxon>
        <taxon>Stenosarchaea group</taxon>
        <taxon>Halobacteria</taxon>
        <taxon>Halobacteriales</taxon>
        <taxon>Haloferacaceae</taxon>
        <taxon>Halorubrum</taxon>
        <taxon>Halorubrum distributum group</taxon>
    </lineage>
</organism>
<dbReference type="Proteomes" id="UP000460194">
    <property type="component" value="Unassembled WGS sequence"/>
</dbReference>
<gene>
    <name evidence="1" type="ORF">GLW36_03130</name>
</gene>
<reference evidence="1 2" key="1">
    <citation type="submission" date="2019-11" db="EMBL/GenBank/DDBJ databases">
        <title>Genome sequences of 17 halophilic strains isolated from different environments.</title>
        <authorList>
            <person name="Furrow R.E."/>
        </authorList>
    </citation>
    <scope>NUCLEOTIDE SEQUENCE [LARGE SCALE GENOMIC DNA]</scope>
    <source>
        <strain evidence="1 2">22517_05_Cabo</strain>
    </source>
</reference>
<evidence type="ECO:0000313" key="1">
    <source>
        <dbReference type="EMBL" id="MYL15642.1"/>
    </source>
</evidence>
<evidence type="ECO:0000313" key="2">
    <source>
        <dbReference type="Proteomes" id="UP000460194"/>
    </source>
</evidence>
<dbReference type="EMBL" id="WMEO01000003">
    <property type="protein sequence ID" value="MYL15642.1"/>
    <property type="molecule type" value="Genomic_DNA"/>
</dbReference>
<dbReference type="RefSeq" id="WP_159368629.1">
    <property type="nucleotide sequence ID" value="NZ_WMEO01000003.1"/>
</dbReference>
<comment type="caution">
    <text evidence="1">The sequence shown here is derived from an EMBL/GenBank/DDBJ whole genome shotgun (WGS) entry which is preliminary data.</text>
</comment>
<proteinExistence type="predicted"/>
<sequence>MRKHLYLITDHPNEDYVGNVEITGHRYTRVEKNDEGVVDTRNIETGEETTYWCVGLGYHDFDDHDDYEENAADVVQEKLAKIDAKWHEKAGVEPEVPA</sequence>
<dbReference type="AlphaFoldDB" id="A0A6B1I4I2"/>